<organism evidence="2 3">
    <name type="scientific">Sphaeroforma arctica JP610</name>
    <dbReference type="NCBI Taxonomy" id="667725"/>
    <lineage>
        <taxon>Eukaryota</taxon>
        <taxon>Ichthyosporea</taxon>
        <taxon>Ichthyophonida</taxon>
        <taxon>Sphaeroforma</taxon>
    </lineage>
</organism>
<feature type="compositionally biased region" description="Basic and acidic residues" evidence="1">
    <location>
        <begin position="58"/>
        <end position="75"/>
    </location>
</feature>
<dbReference type="RefSeq" id="XP_014147005.1">
    <property type="nucleotide sequence ID" value="XM_014291530.1"/>
</dbReference>
<feature type="compositionally biased region" description="Polar residues" evidence="1">
    <location>
        <begin position="14"/>
        <end position="35"/>
    </location>
</feature>
<reference evidence="2 3" key="1">
    <citation type="submission" date="2011-02" db="EMBL/GenBank/DDBJ databases">
        <title>The Genome Sequence of Sphaeroforma arctica JP610.</title>
        <authorList>
            <consortium name="The Broad Institute Genome Sequencing Platform"/>
            <person name="Russ C."/>
            <person name="Cuomo C."/>
            <person name="Young S.K."/>
            <person name="Zeng Q."/>
            <person name="Gargeya S."/>
            <person name="Alvarado L."/>
            <person name="Berlin A."/>
            <person name="Chapman S.B."/>
            <person name="Chen Z."/>
            <person name="Freedman E."/>
            <person name="Gellesch M."/>
            <person name="Goldberg J."/>
            <person name="Griggs A."/>
            <person name="Gujja S."/>
            <person name="Heilman E."/>
            <person name="Heiman D."/>
            <person name="Howarth C."/>
            <person name="Mehta T."/>
            <person name="Neiman D."/>
            <person name="Pearson M."/>
            <person name="Roberts A."/>
            <person name="Saif S."/>
            <person name="Shea T."/>
            <person name="Shenoy N."/>
            <person name="Sisk P."/>
            <person name="Stolte C."/>
            <person name="Sykes S."/>
            <person name="White J."/>
            <person name="Yandava C."/>
            <person name="Burger G."/>
            <person name="Gray M.W."/>
            <person name="Holland P.W.H."/>
            <person name="King N."/>
            <person name="Lang F.B.F."/>
            <person name="Roger A.J."/>
            <person name="Ruiz-Trillo I."/>
            <person name="Haas B."/>
            <person name="Nusbaum C."/>
            <person name="Birren B."/>
        </authorList>
    </citation>
    <scope>NUCLEOTIDE SEQUENCE [LARGE SCALE GENOMIC DNA]</scope>
    <source>
        <strain evidence="2 3">JP610</strain>
    </source>
</reference>
<evidence type="ECO:0000256" key="1">
    <source>
        <dbReference type="SAM" id="MobiDB-lite"/>
    </source>
</evidence>
<protein>
    <submittedName>
        <fullName evidence="2">Uncharacterized protein</fullName>
    </submittedName>
</protein>
<dbReference type="GeneID" id="25914843"/>
<gene>
    <name evidence="2" type="ORF">SARC_14339</name>
</gene>
<dbReference type="AlphaFoldDB" id="A0A0L0FAI5"/>
<proteinExistence type="predicted"/>
<feature type="region of interest" description="Disordered" evidence="1">
    <location>
        <begin position="1"/>
        <end position="224"/>
    </location>
</feature>
<evidence type="ECO:0000313" key="2">
    <source>
        <dbReference type="EMBL" id="KNC73103.1"/>
    </source>
</evidence>
<keyword evidence="3" id="KW-1185">Reference proteome</keyword>
<sequence>APTHRKDLAIPQEATGTKSDPNLYTPGATEQSTASLPRAGEALTTPTPHQHDTTVPTEARDKHGSSEATLGDRLETGTAAPSHNQDGVSVQASSPIKQVPAHTKQAPAHTKQAPAHTKQAPAHTKQAPAHTAARKSPDSAHDSSLPIAVAVHAHAHQQAHAPKQIPVHSSSPHEHRELPDGNASVSAISLSPVPQPQSGAKGKPCGSDGVRPAAPGLALNGSVN</sequence>
<accession>A0A0L0FAI5</accession>
<feature type="compositionally biased region" description="Low complexity" evidence="1">
    <location>
        <begin position="148"/>
        <end position="161"/>
    </location>
</feature>
<feature type="compositionally biased region" description="Polar residues" evidence="1">
    <location>
        <begin position="79"/>
        <end position="96"/>
    </location>
</feature>
<evidence type="ECO:0000313" key="3">
    <source>
        <dbReference type="Proteomes" id="UP000054560"/>
    </source>
</evidence>
<dbReference type="EMBL" id="KQ246077">
    <property type="protein sequence ID" value="KNC73103.1"/>
    <property type="molecule type" value="Genomic_DNA"/>
</dbReference>
<feature type="non-terminal residue" evidence="2">
    <location>
        <position position="224"/>
    </location>
</feature>
<dbReference type="Proteomes" id="UP000054560">
    <property type="component" value="Unassembled WGS sequence"/>
</dbReference>
<feature type="compositionally biased region" description="Polar residues" evidence="1">
    <location>
        <begin position="44"/>
        <end position="56"/>
    </location>
</feature>
<feature type="non-terminal residue" evidence="2">
    <location>
        <position position="1"/>
    </location>
</feature>
<name>A0A0L0FAI5_9EUKA</name>